<keyword evidence="3" id="KW-1185">Reference proteome</keyword>
<gene>
    <name evidence="2" type="ORF">LV89_03364</name>
</gene>
<dbReference type="AlphaFoldDB" id="A0A316DZC6"/>
<evidence type="ECO:0000256" key="1">
    <source>
        <dbReference type="SAM" id="Coils"/>
    </source>
</evidence>
<dbReference type="EMBL" id="QGGO01000019">
    <property type="protein sequence ID" value="PWK22652.1"/>
    <property type="molecule type" value="Genomic_DNA"/>
</dbReference>
<dbReference type="RefSeq" id="WP_109744061.1">
    <property type="nucleotide sequence ID" value="NZ_QGGO01000019.1"/>
</dbReference>
<feature type="coiled-coil region" evidence="1">
    <location>
        <begin position="196"/>
        <end position="223"/>
    </location>
</feature>
<comment type="caution">
    <text evidence="2">The sequence shown here is derived from an EMBL/GenBank/DDBJ whole genome shotgun (WGS) entry which is preliminary data.</text>
</comment>
<reference evidence="2 3" key="1">
    <citation type="submission" date="2018-05" db="EMBL/GenBank/DDBJ databases">
        <title>Genomic Encyclopedia of Archaeal and Bacterial Type Strains, Phase II (KMG-II): from individual species to whole genera.</title>
        <authorList>
            <person name="Goeker M."/>
        </authorList>
    </citation>
    <scope>NUCLEOTIDE SEQUENCE [LARGE SCALE GENOMIC DNA]</scope>
    <source>
        <strain evidence="2 3">DSM 22214</strain>
    </source>
</reference>
<protein>
    <recommendedName>
        <fullName evidence="4">BZIP transcription factor</fullName>
    </recommendedName>
</protein>
<keyword evidence="1" id="KW-0175">Coiled coil</keyword>
<evidence type="ECO:0008006" key="4">
    <source>
        <dbReference type="Google" id="ProtNLM"/>
    </source>
</evidence>
<dbReference type="OrthoDB" id="9793307at2"/>
<accession>A0A316DZC6</accession>
<organism evidence="2 3">
    <name type="scientific">Arcicella aurantiaca</name>
    <dbReference type="NCBI Taxonomy" id="591202"/>
    <lineage>
        <taxon>Bacteria</taxon>
        <taxon>Pseudomonadati</taxon>
        <taxon>Bacteroidota</taxon>
        <taxon>Cytophagia</taxon>
        <taxon>Cytophagales</taxon>
        <taxon>Flectobacillaceae</taxon>
        <taxon>Arcicella</taxon>
    </lineage>
</organism>
<dbReference type="Proteomes" id="UP000245489">
    <property type="component" value="Unassembled WGS sequence"/>
</dbReference>
<evidence type="ECO:0000313" key="2">
    <source>
        <dbReference type="EMBL" id="PWK22652.1"/>
    </source>
</evidence>
<proteinExistence type="predicted"/>
<evidence type="ECO:0000313" key="3">
    <source>
        <dbReference type="Proteomes" id="UP000245489"/>
    </source>
</evidence>
<sequence>MEKLKQMAAVLLMLTASTVKTIGQTQAPLTVKNQLIIDSQGNGSGLKFTGLNSSTSVSTVPAKVLTLDTDGNVLMGNMPTIPTIPVGATVWDLSNNVASTAAGSVVIGTGVTIPANNPYSLYVSKGILTEKMRVAVGGSSFWADYVFDKKYQLPTLSKVEKFINENKHLPDVPSAEEVSKNGIDFVEMQATLLRKIEELTLYTIKQEKELKKLKREINYLKKK</sequence>
<name>A0A316DZC6_9BACT</name>